<protein>
    <submittedName>
        <fullName evidence="1">Uncharacterized protein</fullName>
    </submittedName>
</protein>
<name>A0A8S9ZQS3_9BILA</name>
<evidence type="ECO:0000313" key="1">
    <source>
        <dbReference type="EMBL" id="KAF7635406.1"/>
    </source>
</evidence>
<evidence type="ECO:0000313" key="2">
    <source>
        <dbReference type="Proteomes" id="UP000605970"/>
    </source>
</evidence>
<proteinExistence type="predicted"/>
<keyword evidence="2" id="KW-1185">Reference proteome</keyword>
<dbReference type="EMBL" id="JABEBT010000043">
    <property type="protein sequence ID" value="KAF7635406.1"/>
    <property type="molecule type" value="Genomic_DNA"/>
</dbReference>
<gene>
    <name evidence="1" type="ORF">Mgra_00005225</name>
</gene>
<accession>A0A8S9ZQS3</accession>
<comment type="caution">
    <text evidence="1">The sequence shown here is derived from an EMBL/GenBank/DDBJ whole genome shotgun (WGS) entry which is preliminary data.</text>
</comment>
<organism evidence="1 2">
    <name type="scientific">Meloidogyne graminicola</name>
    <dbReference type="NCBI Taxonomy" id="189291"/>
    <lineage>
        <taxon>Eukaryota</taxon>
        <taxon>Metazoa</taxon>
        <taxon>Ecdysozoa</taxon>
        <taxon>Nematoda</taxon>
        <taxon>Chromadorea</taxon>
        <taxon>Rhabditida</taxon>
        <taxon>Tylenchina</taxon>
        <taxon>Tylenchomorpha</taxon>
        <taxon>Tylenchoidea</taxon>
        <taxon>Meloidogynidae</taxon>
        <taxon>Meloidogyninae</taxon>
        <taxon>Meloidogyne</taxon>
    </lineage>
</organism>
<dbReference type="AlphaFoldDB" id="A0A8S9ZQS3"/>
<reference evidence="1" key="1">
    <citation type="journal article" date="2020" name="Ecol. Evol.">
        <title>Genome structure and content of the rice root-knot nematode (Meloidogyne graminicola).</title>
        <authorList>
            <person name="Phan N.T."/>
            <person name="Danchin E.G.J."/>
            <person name="Klopp C."/>
            <person name="Perfus-Barbeoch L."/>
            <person name="Kozlowski D.K."/>
            <person name="Koutsovoulos G.D."/>
            <person name="Lopez-Roques C."/>
            <person name="Bouchez O."/>
            <person name="Zahm M."/>
            <person name="Besnard G."/>
            <person name="Bellafiore S."/>
        </authorList>
    </citation>
    <scope>NUCLEOTIDE SEQUENCE</scope>
    <source>
        <strain evidence="1">VN-18</strain>
    </source>
</reference>
<dbReference type="OrthoDB" id="5907486at2759"/>
<dbReference type="Proteomes" id="UP000605970">
    <property type="component" value="Unassembled WGS sequence"/>
</dbReference>
<sequence length="335" mass="39933">MYQGEGSGAKDKECRPFKRKGKEIVPEYTGTKQRVLFIVPHLDDSDFQKNQAFAELLTELYFVRFVVIRFGMFYTDPEDGKVKTYYPNIPINTHIFKFDCNKKASKNTYEFIHLDSKEMPNYNNEVDRIFNNSSYNAFRDILTLVERKTFVESLRKAQYDMAFFDTKDIGALHLFLEIRIVNIFGISNTQFIPQIYALDKNINYEDVNKINIYKEVFKKMDNWYLNWLKENKPENEQVFLKIETIYKMRIKGVFINGLKLLQFPSEQNNIANNFNYVGGIHLNETKYRMVSCLYKHNLNKTLLTFVMFAAKEKYKSVQNKCIKHNFFRVNWVFRK</sequence>